<dbReference type="AlphaFoldDB" id="A0AAE0UBV3"/>
<reference evidence="2" key="2">
    <citation type="submission" date="2023-07" db="EMBL/GenBank/DDBJ databases">
        <authorList>
            <consortium name="Lawrence Berkeley National Laboratory"/>
            <person name="Haridas S."/>
            <person name="Hensen N."/>
            <person name="Bonometti L."/>
            <person name="Westerberg I."/>
            <person name="Brannstrom I.O."/>
            <person name="Guillou S."/>
            <person name="Cros-Aarteil S."/>
            <person name="Calhoun S."/>
            <person name="Kuo A."/>
            <person name="Mondo S."/>
            <person name="Pangilinan J."/>
            <person name="Riley R."/>
            <person name="LaButti K."/>
            <person name="Andreopoulos B."/>
            <person name="Lipzen A."/>
            <person name="Chen C."/>
            <person name="Yanf M."/>
            <person name="Daum C."/>
            <person name="Ng V."/>
            <person name="Clum A."/>
            <person name="Steindorff A."/>
            <person name="Ohm R."/>
            <person name="Martin F."/>
            <person name="Silar P."/>
            <person name="Natvig D."/>
            <person name="Lalanne C."/>
            <person name="Gautier V."/>
            <person name="Ament-velasquez S.L."/>
            <person name="Kruys A."/>
            <person name="Hutchinson M.I."/>
            <person name="Powell A.J."/>
            <person name="Barry K."/>
            <person name="Miller A.N."/>
            <person name="Grigoriev I.V."/>
            <person name="Debuchy R."/>
            <person name="Gladieux P."/>
            <person name="Thoren M.H."/>
            <person name="Johannesson H."/>
        </authorList>
    </citation>
    <scope>NUCLEOTIDE SEQUENCE</scope>
    <source>
        <strain evidence="2">FGSC 1904</strain>
    </source>
</reference>
<evidence type="ECO:0000313" key="3">
    <source>
        <dbReference type="Proteomes" id="UP001281003"/>
    </source>
</evidence>
<evidence type="ECO:0008006" key="4">
    <source>
        <dbReference type="Google" id="ProtNLM"/>
    </source>
</evidence>
<evidence type="ECO:0000313" key="2">
    <source>
        <dbReference type="EMBL" id="KAK3398020.1"/>
    </source>
</evidence>
<organism evidence="2 3">
    <name type="scientific">Sordaria brevicollis</name>
    <dbReference type="NCBI Taxonomy" id="83679"/>
    <lineage>
        <taxon>Eukaryota</taxon>
        <taxon>Fungi</taxon>
        <taxon>Dikarya</taxon>
        <taxon>Ascomycota</taxon>
        <taxon>Pezizomycotina</taxon>
        <taxon>Sordariomycetes</taxon>
        <taxon>Sordariomycetidae</taxon>
        <taxon>Sordariales</taxon>
        <taxon>Sordariaceae</taxon>
        <taxon>Sordaria</taxon>
    </lineage>
</organism>
<comment type="caution">
    <text evidence="2">The sequence shown here is derived from an EMBL/GenBank/DDBJ whole genome shotgun (WGS) entry which is preliminary data.</text>
</comment>
<name>A0AAE0UBV3_SORBR</name>
<dbReference type="EMBL" id="JAUTDP010000007">
    <property type="protein sequence ID" value="KAK3398020.1"/>
    <property type="molecule type" value="Genomic_DNA"/>
</dbReference>
<dbReference type="Proteomes" id="UP001281003">
    <property type="component" value="Unassembled WGS sequence"/>
</dbReference>
<keyword evidence="1" id="KW-0732">Signal</keyword>
<proteinExistence type="predicted"/>
<keyword evidence="3" id="KW-1185">Reference proteome</keyword>
<reference evidence="2" key="1">
    <citation type="journal article" date="2023" name="Mol. Phylogenet. Evol.">
        <title>Genome-scale phylogeny and comparative genomics of the fungal order Sordariales.</title>
        <authorList>
            <person name="Hensen N."/>
            <person name="Bonometti L."/>
            <person name="Westerberg I."/>
            <person name="Brannstrom I.O."/>
            <person name="Guillou S."/>
            <person name="Cros-Aarteil S."/>
            <person name="Calhoun S."/>
            <person name="Haridas S."/>
            <person name="Kuo A."/>
            <person name="Mondo S."/>
            <person name="Pangilinan J."/>
            <person name="Riley R."/>
            <person name="LaButti K."/>
            <person name="Andreopoulos B."/>
            <person name="Lipzen A."/>
            <person name="Chen C."/>
            <person name="Yan M."/>
            <person name="Daum C."/>
            <person name="Ng V."/>
            <person name="Clum A."/>
            <person name="Steindorff A."/>
            <person name="Ohm R.A."/>
            <person name="Martin F."/>
            <person name="Silar P."/>
            <person name="Natvig D.O."/>
            <person name="Lalanne C."/>
            <person name="Gautier V."/>
            <person name="Ament-Velasquez S.L."/>
            <person name="Kruys A."/>
            <person name="Hutchinson M.I."/>
            <person name="Powell A.J."/>
            <person name="Barry K."/>
            <person name="Miller A.N."/>
            <person name="Grigoriev I.V."/>
            <person name="Debuchy R."/>
            <person name="Gladieux P."/>
            <person name="Hiltunen Thoren M."/>
            <person name="Johannesson H."/>
        </authorList>
    </citation>
    <scope>NUCLEOTIDE SEQUENCE</scope>
    <source>
        <strain evidence="2">FGSC 1904</strain>
    </source>
</reference>
<feature type="chain" id="PRO_5042274681" description="AA1-like domain-containing protein" evidence="1">
    <location>
        <begin position="19"/>
        <end position="185"/>
    </location>
</feature>
<sequence length="185" mass="20147">MLITRLYALVAIAPLVSSLPSVPSIMNKLKSIASRDDGCVYPLTYKITSLQVWTPTNGNSHPIVLDFQYDDDATHISTSCHYDGTQPNAGPEGFDPRYACEDPAVQFMWIQKTSMLSMIELVCPKNGKSDIEALDLFPPRLSCVDTTSNTPFGEGSQCFSLDFAVLRNFTTIDPVEPGPGGPPGK</sequence>
<feature type="signal peptide" evidence="1">
    <location>
        <begin position="1"/>
        <end position="18"/>
    </location>
</feature>
<protein>
    <recommendedName>
        <fullName evidence="4">AA1-like domain-containing protein</fullName>
    </recommendedName>
</protein>
<accession>A0AAE0UBV3</accession>
<evidence type="ECO:0000256" key="1">
    <source>
        <dbReference type="SAM" id="SignalP"/>
    </source>
</evidence>
<gene>
    <name evidence="2" type="ORF">B0T20DRAFT_355305</name>
</gene>